<evidence type="ECO:0000313" key="2">
    <source>
        <dbReference type="EMBL" id="KAA9040884.1"/>
    </source>
</evidence>
<feature type="transmembrane region" description="Helical" evidence="1">
    <location>
        <begin position="7"/>
        <end position="29"/>
    </location>
</feature>
<evidence type="ECO:0000313" key="3">
    <source>
        <dbReference type="Proteomes" id="UP000326903"/>
    </source>
</evidence>
<keyword evidence="1" id="KW-1133">Transmembrane helix</keyword>
<keyword evidence="1" id="KW-0812">Transmembrane</keyword>
<reference evidence="2 3" key="1">
    <citation type="submission" date="2019-09" db="EMBL/GenBank/DDBJ databases">
        <title>Draft genome sequence of Ginsengibacter sp. BR5-29.</title>
        <authorList>
            <person name="Im W.-T."/>
        </authorList>
    </citation>
    <scope>NUCLEOTIDE SEQUENCE [LARGE SCALE GENOMIC DNA]</scope>
    <source>
        <strain evidence="2 3">BR5-29</strain>
    </source>
</reference>
<dbReference type="RefSeq" id="WP_150412972.1">
    <property type="nucleotide sequence ID" value="NZ_VYQF01000001.1"/>
</dbReference>
<keyword evidence="3" id="KW-1185">Reference proteome</keyword>
<dbReference type="Proteomes" id="UP000326903">
    <property type="component" value="Unassembled WGS sequence"/>
</dbReference>
<name>A0A5J5IM10_9BACT</name>
<dbReference type="AlphaFoldDB" id="A0A5J5IM10"/>
<organism evidence="2 3">
    <name type="scientific">Ginsengibacter hankyongi</name>
    <dbReference type="NCBI Taxonomy" id="2607284"/>
    <lineage>
        <taxon>Bacteria</taxon>
        <taxon>Pseudomonadati</taxon>
        <taxon>Bacteroidota</taxon>
        <taxon>Chitinophagia</taxon>
        <taxon>Chitinophagales</taxon>
        <taxon>Chitinophagaceae</taxon>
        <taxon>Ginsengibacter</taxon>
    </lineage>
</organism>
<keyword evidence="1" id="KW-0472">Membrane</keyword>
<proteinExistence type="predicted"/>
<dbReference type="EMBL" id="VYQF01000001">
    <property type="protein sequence ID" value="KAA9040884.1"/>
    <property type="molecule type" value="Genomic_DNA"/>
</dbReference>
<gene>
    <name evidence="2" type="ORF">FW778_02260</name>
</gene>
<protein>
    <submittedName>
        <fullName evidence="2">Uncharacterized protein</fullName>
    </submittedName>
</protein>
<evidence type="ECO:0000256" key="1">
    <source>
        <dbReference type="SAM" id="Phobius"/>
    </source>
</evidence>
<accession>A0A5J5IM10</accession>
<comment type="caution">
    <text evidence="2">The sequence shown here is derived from an EMBL/GenBank/DDBJ whole genome shotgun (WGS) entry which is preliminary data.</text>
</comment>
<feature type="transmembrane region" description="Helical" evidence="1">
    <location>
        <begin position="35"/>
        <end position="55"/>
    </location>
</feature>
<sequence length="61" mass="6539">MFVRYLLITLLVLIGITCAVSLVIFLASAAIFGSFLLPLICIGSLVLFFYAVTALNKGSKV</sequence>